<evidence type="ECO:0000313" key="2">
    <source>
        <dbReference type="Proteomes" id="UP001174909"/>
    </source>
</evidence>
<dbReference type="Proteomes" id="UP001174909">
    <property type="component" value="Unassembled WGS sequence"/>
</dbReference>
<comment type="caution">
    <text evidence="1">The sequence shown here is derived from an EMBL/GenBank/DDBJ whole genome shotgun (WGS) entry which is preliminary data.</text>
</comment>
<gene>
    <name evidence="1" type="ORF">GBAR_LOCUS2108</name>
</gene>
<dbReference type="AlphaFoldDB" id="A0AA35W6B3"/>
<evidence type="ECO:0000313" key="1">
    <source>
        <dbReference type="EMBL" id="CAI7997228.1"/>
    </source>
</evidence>
<dbReference type="InterPro" id="IPR008979">
    <property type="entry name" value="Galactose-bd-like_sf"/>
</dbReference>
<protein>
    <submittedName>
        <fullName evidence="1">Uncharacterized protein</fullName>
    </submittedName>
</protein>
<dbReference type="EMBL" id="CASHTH010000299">
    <property type="protein sequence ID" value="CAI7997228.1"/>
    <property type="molecule type" value="Genomic_DNA"/>
</dbReference>
<accession>A0AA35W6B3</accession>
<reference evidence="1" key="1">
    <citation type="submission" date="2023-03" db="EMBL/GenBank/DDBJ databases">
        <authorList>
            <person name="Steffen K."/>
            <person name="Cardenas P."/>
        </authorList>
    </citation>
    <scope>NUCLEOTIDE SEQUENCE</scope>
</reference>
<dbReference type="SUPFAM" id="SSF49785">
    <property type="entry name" value="Galactose-binding domain-like"/>
    <property type="match status" value="1"/>
</dbReference>
<keyword evidence="2" id="KW-1185">Reference proteome</keyword>
<proteinExistence type="predicted"/>
<organism evidence="1 2">
    <name type="scientific">Geodia barretti</name>
    <name type="common">Barrett's horny sponge</name>
    <dbReference type="NCBI Taxonomy" id="519541"/>
    <lineage>
        <taxon>Eukaryota</taxon>
        <taxon>Metazoa</taxon>
        <taxon>Porifera</taxon>
        <taxon>Demospongiae</taxon>
        <taxon>Heteroscleromorpha</taxon>
        <taxon>Tetractinellida</taxon>
        <taxon>Astrophorina</taxon>
        <taxon>Geodiidae</taxon>
        <taxon>Geodia</taxon>
    </lineage>
</organism>
<name>A0AA35W6B3_GEOBA</name>
<dbReference type="Gene3D" id="2.60.120.260">
    <property type="entry name" value="Galactose-binding domain-like"/>
    <property type="match status" value="1"/>
</dbReference>
<sequence length="174" mass="18981">MPRATLDLQNSADLSAIGGQWRCAHGFVPGEPNEGIVSEADGSPCRLPDFDDSGWEVCDDLGAWRRQGVSFIWYRITAKLPETVGGRSLDGARCLFESCIDDYGEIWINGECDRERATVQGFNVPQRVVVTTEPKAGDEVTIAILAMNGPLAAPGGAVFVRYATLAFEWRETGR</sequence>